<evidence type="ECO:0000313" key="2">
    <source>
        <dbReference type="Proteomes" id="UP001055153"/>
    </source>
</evidence>
<proteinExistence type="predicted"/>
<evidence type="ECO:0000313" key="1">
    <source>
        <dbReference type="EMBL" id="GJD98211.1"/>
    </source>
</evidence>
<keyword evidence="2" id="KW-1185">Reference proteome</keyword>
<dbReference type="Pfam" id="PF14345">
    <property type="entry name" value="GDYXXLXY"/>
    <property type="match status" value="1"/>
</dbReference>
<comment type="caution">
    <text evidence="1">The sequence shown here is derived from an EMBL/GenBank/DDBJ whole genome shotgun (WGS) entry which is preliminary data.</text>
</comment>
<sequence>MIGLPLRRAGRRGTFAAFALVFLVQAAPSIQIALDQSRRLASGRPVLLATATKDPRDLFRGEYSILSYEAGQPAGLAAAPDLAERQAGCDLAGGDCRLAAGTPVHVTLRPGPDGLHHAASIAVARPAGEGLVLRGTVQFGSLTRRGEGKPGACAHDLCFSGAIAYGIERWYGPQGVPANLDTLDRGRIRVRARVGEDGIAALDAILIDGEDFARTPRL</sequence>
<gene>
    <name evidence="1" type="ORF">GMJLKIPL_0118</name>
</gene>
<accession>A0ABQ4S506</accession>
<dbReference type="InterPro" id="IPR025833">
    <property type="entry name" value="GDYXXLXY"/>
</dbReference>
<dbReference type="RefSeq" id="WP_238233170.1">
    <property type="nucleotide sequence ID" value="NZ_BPQQ01000002.1"/>
</dbReference>
<protein>
    <submittedName>
        <fullName evidence="1">Uncharacterized protein</fullName>
    </submittedName>
</protein>
<name>A0ABQ4S506_9HYPH</name>
<organism evidence="1 2">
    <name type="scientific">Methylobacterium isbiliense</name>
    <dbReference type="NCBI Taxonomy" id="315478"/>
    <lineage>
        <taxon>Bacteria</taxon>
        <taxon>Pseudomonadati</taxon>
        <taxon>Pseudomonadota</taxon>
        <taxon>Alphaproteobacteria</taxon>
        <taxon>Hyphomicrobiales</taxon>
        <taxon>Methylobacteriaceae</taxon>
        <taxon>Methylobacterium</taxon>
    </lineage>
</organism>
<reference evidence="1" key="2">
    <citation type="submission" date="2021-08" db="EMBL/GenBank/DDBJ databases">
        <authorList>
            <person name="Tani A."/>
            <person name="Ola A."/>
            <person name="Ogura Y."/>
            <person name="Katsura K."/>
            <person name="Hayashi T."/>
        </authorList>
    </citation>
    <scope>NUCLEOTIDE SEQUENCE</scope>
    <source>
        <strain evidence="1">DSM 17168</strain>
    </source>
</reference>
<dbReference type="EMBL" id="BPQQ01000002">
    <property type="protein sequence ID" value="GJD98211.1"/>
    <property type="molecule type" value="Genomic_DNA"/>
</dbReference>
<dbReference type="Proteomes" id="UP001055153">
    <property type="component" value="Unassembled WGS sequence"/>
</dbReference>
<reference evidence="1" key="1">
    <citation type="journal article" date="2021" name="Front. Microbiol.">
        <title>Comprehensive Comparative Genomics and Phenotyping of Methylobacterium Species.</title>
        <authorList>
            <person name="Alessa O."/>
            <person name="Ogura Y."/>
            <person name="Fujitani Y."/>
            <person name="Takami H."/>
            <person name="Hayashi T."/>
            <person name="Sahin N."/>
            <person name="Tani A."/>
        </authorList>
    </citation>
    <scope>NUCLEOTIDE SEQUENCE</scope>
    <source>
        <strain evidence="1">DSM 17168</strain>
    </source>
</reference>